<organism evidence="3 4">
    <name type="scientific">Crotalaria pallida</name>
    <name type="common">Smooth rattlebox</name>
    <name type="synonym">Crotalaria striata</name>
    <dbReference type="NCBI Taxonomy" id="3830"/>
    <lineage>
        <taxon>Eukaryota</taxon>
        <taxon>Viridiplantae</taxon>
        <taxon>Streptophyta</taxon>
        <taxon>Embryophyta</taxon>
        <taxon>Tracheophyta</taxon>
        <taxon>Spermatophyta</taxon>
        <taxon>Magnoliopsida</taxon>
        <taxon>eudicotyledons</taxon>
        <taxon>Gunneridae</taxon>
        <taxon>Pentapetalae</taxon>
        <taxon>rosids</taxon>
        <taxon>fabids</taxon>
        <taxon>Fabales</taxon>
        <taxon>Fabaceae</taxon>
        <taxon>Papilionoideae</taxon>
        <taxon>50 kb inversion clade</taxon>
        <taxon>genistoids sensu lato</taxon>
        <taxon>core genistoids</taxon>
        <taxon>Crotalarieae</taxon>
        <taxon>Crotalaria</taxon>
    </lineage>
</organism>
<dbReference type="InterPro" id="IPR000008">
    <property type="entry name" value="C2_dom"/>
</dbReference>
<feature type="compositionally biased region" description="Basic and acidic residues" evidence="1">
    <location>
        <begin position="392"/>
        <end position="403"/>
    </location>
</feature>
<accession>A0AAN9IYM7</accession>
<gene>
    <name evidence="3" type="ORF">RIF29_01972</name>
</gene>
<name>A0AAN9IYM7_CROPI</name>
<feature type="region of interest" description="Disordered" evidence="1">
    <location>
        <begin position="1"/>
        <end position="31"/>
    </location>
</feature>
<dbReference type="PROSITE" id="PS50004">
    <property type="entry name" value="C2"/>
    <property type="match status" value="1"/>
</dbReference>
<dbReference type="SMART" id="SM00239">
    <property type="entry name" value="C2"/>
    <property type="match status" value="1"/>
</dbReference>
<evidence type="ECO:0000256" key="1">
    <source>
        <dbReference type="SAM" id="MobiDB-lite"/>
    </source>
</evidence>
<evidence type="ECO:0000259" key="2">
    <source>
        <dbReference type="PROSITE" id="PS50004"/>
    </source>
</evidence>
<feature type="region of interest" description="Disordered" evidence="1">
    <location>
        <begin position="459"/>
        <end position="493"/>
    </location>
</feature>
<reference evidence="3 4" key="1">
    <citation type="submission" date="2024-01" db="EMBL/GenBank/DDBJ databases">
        <title>The genomes of 5 underutilized Papilionoideae crops provide insights into root nodulation and disease resistanc.</title>
        <authorList>
            <person name="Yuan L."/>
        </authorList>
    </citation>
    <scope>NUCLEOTIDE SEQUENCE [LARGE SCALE GENOMIC DNA]</scope>
    <source>
        <strain evidence="3">ZHUSHIDOU_FW_LH</strain>
        <tissue evidence="3">Leaf</tissue>
    </source>
</reference>
<dbReference type="Gene3D" id="2.60.40.150">
    <property type="entry name" value="C2 domain"/>
    <property type="match status" value="1"/>
</dbReference>
<comment type="caution">
    <text evidence="3">The sequence shown here is derived from an EMBL/GenBank/DDBJ whole genome shotgun (WGS) entry which is preliminary data.</text>
</comment>
<dbReference type="InterPro" id="IPR035892">
    <property type="entry name" value="C2_domain_sf"/>
</dbReference>
<feature type="region of interest" description="Disordered" evidence="1">
    <location>
        <begin position="338"/>
        <end position="407"/>
    </location>
</feature>
<dbReference type="AlphaFoldDB" id="A0AAN9IYM7"/>
<dbReference type="EMBL" id="JAYWIO010000001">
    <property type="protein sequence ID" value="KAK7288511.1"/>
    <property type="molecule type" value="Genomic_DNA"/>
</dbReference>
<dbReference type="Proteomes" id="UP001372338">
    <property type="component" value="Unassembled WGS sequence"/>
</dbReference>
<dbReference type="Pfam" id="PF00168">
    <property type="entry name" value="C2"/>
    <property type="match status" value="1"/>
</dbReference>
<proteinExistence type="predicted"/>
<evidence type="ECO:0000313" key="3">
    <source>
        <dbReference type="EMBL" id="KAK7288511.1"/>
    </source>
</evidence>
<feature type="compositionally biased region" description="Polar residues" evidence="1">
    <location>
        <begin position="462"/>
        <end position="484"/>
    </location>
</feature>
<feature type="domain" description="C2" evidence="2">
    <location>
        <begin position="101"/>
        <end position="222"/>
    </location>
</feature>
<dbReference type="SUPFAM" id="SSF49562">
    <property type="entry name" value="C2 domain (Calcium/lipid-binding domain, CaLB)"/>
    <property type="match status" value="1"/>
</dbReference>
<protein>
    <recommendedName>
        <fullName evidence="2">C2 domain-containing protein</fullName>
    </recommendedName>
</protein>
<dbReference type="PANTHER" id="PTHR31208">
    <property type="entry name" value="EXPRESSED PROTEIN"/>
    <property type="match status" value="1"/>
</dbReference>
<feature type="compositionally biased region" description="Low complexity" evidence="1">
    <location>
        <begin position="338"/>
        <end position="383"/>
    </location>
</feature>
<sequence>MKNTSMLLPGTGTKQEAQRQRDSKSFTNREWMKKRVEEDGRKGFDFGEEAKISEICILVQVHLSDCDMSMDSPQSVVSPFKSSAFSEGEKHSSPLSKDIEVNGKEAVMSNDDEFIGVLDVYVHQARDIHNICIYHKQDVYAKICLTSNPENTVSTKTINGGGRNPVFNENLRVNVGTVESSLKCEIWMLSRVKNYLEDQLLGFALVPLSEVLVQKGKLVKEFSLSSTDLFHSPAGFVQLSLAYTGASPDVMAISTMPAEVVKHVTVQESETSESLSRDLDKIEFPDPKIINEEHLMVSEYFGILCEETRCSDSDAENQSSEAGVRLVECFSACSVESVQPPKVDSPPSSVSTNGVSSPSVPASSESSDASAAAASKSRTSKSPNEIQVSGTIEDKNMDVKDVESDCSNGVQSDSFLKPLVTVNIEPEPKVVQQEIVDMYMKSMQQFTESLAKMKLPMDIASEPTSSGNSSTEQKIQPSKNSNSRVFYGSRAFF</sequence>
<keyword evidence="4" id="KW-1185">Reference proteome</keyword>
<dbReference type="PANTHER" id="PTHR31208:SF17">
    <property type="entry name" value="CALCIUM-DEPENDENT LIPID-BINDING (CALB DOMAIN) FAMILY PROTEIN"/>
    <property type="match status" value="1"/>
</dbReference>
<evidence type="ECO:0000313" key="4">
    <source>
        <dbReference type="Proteomes" id="UP001372338"/>
    </source>
</evidence>